<evidence type="ECO:0000256" key="8">
    <source>
        <dbReference type="ARBA" id="ARBA00023288"/>
    </source>
</evidence>
<evidence type="ECO:0000256" key="3">
    <source>
        <dbReference type="ARBA" id="ARBA00010031"/>
    </source>
</evidence>
<dbReference type="InterPro" id="IPR008427">
    <property type="entry name" value="Extracellular_membr_CFEM_dom"/>
</dbReference>
<dbReference type="GO" id="GO:0005576">
    <property type="term" value="C:extracellular region"/>
    <property type="evidence" value="ECO:0007669"/>
    <property type="project" value="UniProtKB-SubCell"/>
</dbReference>
<feature type="domain" description="CFEM" evidence="11">
    <location>
        <begin position="111"/>
        <end position="164"/>
    </location>
</feature>
<dbReference type="AlphaFoldDB" id="A0AAE0NAT1"/>
<evidence type="ECO:0000256" key="6">
    <source>
        <dbReference type="ARBA" id="ARBA00022729"/>
    </source>
</evidence>
<dbReference type="EMBL" id="JAULSN010000003">
    <property type="protein sequence ID" value="KAK3377096.1"/>
    <property type="molecule type" value="Genomic_DNA"/>
</dbReference>
<feature type="region of interest" description="Disordered" evidence="9">
    <location>
        <begin position="190"/>
        <end position="211"/>
    </location>
</feature>
<evidence type="ECO:0000256" key="5">
    <source>
        <dbReference type="ARBA" id="ARBA00022622"/>
    </source>
</evidence>
<reference evidence="12" key="1">
    <citation type="journal article" date="2023" name="Mol. Phylogenet. Evol.">
        <title>Genome-scale phylogeny and comparative genomics of the fungal order Sordariales.</title>
        <authorList>
            <person name="Hensen N."/>
            <person name="Bonometti L."/>
            <person name="Westerberg I."/>
            <person name="Brannstrom I.O."/>
            <person name="Guillou S."/>
            <person name="Cros-Aarteil S."/>
            <person name="Calhoun S."/>
            <person name="Haridas S."/>
            <person name="Kuo A."/>
            <person name="Mondo S."/>
            <person name="Pangilinan J."/>
            <person name="Riley R."/>
            <person name="LaButti K."/>
            <person name="Andreopoulos B."/>
            <person name="Lipzen A."/>
            <person name="Chen C."/>
            <person name="Yan M."/>
            <person name="Daum C."/>
            <person name="Ng V."/>
            <person name="Clum A."/>
            <person name="Steindorff A."/>
            <person name="Ohm R.A."/>
            <person name="Martin F."/>
            <person name="Silar P."/>
            <person name="Natvig D.O."/>
            <person name="Lalanne C."/>
            <person name="Gautier V."/>
            <person name="Ament-Velasquez S.L."/>
            <person name="Kruys A."/>
            <person name="Hutchinson M.I."/>
            <person name="Powell A.J."/>
            <person name="Barry K."/>
            <person name="Miller A.N."/>
            <person name="Grigoriev I.V."/>
            <person name="Debuchy R."/>
            <person name="Gladieux P."/>
            <person name="Hiltunen Thoren M."/>
            <person name="Johannesson H."/>
        </authorList>
    </citation>
    <scope>NUCLEOTIDE SEQUENCE</scope>
    <source>
        <strain evidence="12">CBS 958.72</strain>
    </source>
</reference>
<organism evidence="12 13">
    <name type="scientific">Lasiosphaeria ovina</name>
    <dbReference type="NCBI Taxonomy" id="92902"/>
    <lineage>
        <taxon>Eukaryota</taxon>
        <taxon>Fungi</taxon>
        <taxon>Dikarya</taxon>
        <taxon>Ascomycota</taxon>
        <taxon>Pezizomycotina</taxon>
        <taxon>Sordariomycetes</taxon>
        <taxon>Sordariomycetidae</taxon>
        <taxon>Sordariales</taxon>
        <taxon>Lasiosphaeriaceae</taxon>
        <taxon>Lasiosphaeria</taxon>
    </lineage>
</organism>
<keyword evidence="5" id="KW-0336">GPI-anchor</keyword>
<evidence type="ECO:0000256" key="2">
    <source>
        <dbReference type="ARBA" id="ARBA00004613"/>
    </source>
</evidence>
<evidence type="ECO:0000256" key="7">
    <source>
        <dbReference type="ARBA" id="ARBA00023157"/>
    </source>
</evidence>
<evidence type="ECO:0000313" key="13">
    <source>
        <dbReference type="Proteomes" id="UP001287356"/>
    </source>
</evidence>
<keyword evidence="6" id="KW-0732">Signal</keyword>
<evidence type="ECO:0000259" key="11">
    <source>
        <dbReference type="Pfam" id="PF05730"/>
    </source>
</evidence>
<feature type="transmembrane region" description="Helical" evidence="10">
    <location>
        <begin position="218"/>
        <end position="243"/>
    </location>
</feature>
<keyword evidence="10" id="KW-0472">Membrane</keyword>
<proteinExistence type="inferred from homology"/>
<reference evidence="12" key="2">
    <citation type="submission" date="2023-06" db="EMBL/GenBank/DDBJ databases">
        <authorList>
            <consortium name="Lawrence Berkeley National Laboratory"/>
            <person name="Haridas S."/>
            <person name="Hensen N."/>
            <person name="Bonometti L."/>
            <person name="Westerberg I."/>
            <person name="Brannstrom I.O."/>
            <person name="Guillou S."/>
            <person name="Cros-Aarteil S."/>
            <person name="Calhoun S."/>
            <person name="Kuo A."/>
            <person name="Mondo S."/>
            <person name="Pangilinan J."/>
            <person name="Riley R."/>
            <person name="Labutti K."/>
            <person name="Andreopoulos B."/>
            <person name="Lipzen A."/>
            <person name="Chen C."/>
            <person name="Yanf M."/>
            <person name="Daum C."/>
            <person name="Ng V."/>
            <person name="Clum A."/>
            <person name="Steindorff A."/>
            <person name="Ohm R."/>
            <person name="Martin F."/>
            <person name="Silar P."/>
            <person name="Natvig D."/>
            <person name="Lalanne C."/>
            <person name="Gautier V."/>
            <person name="Ament-Velasquez S.L."/>
            <person name="Kruys A."/>
            <person name="Hutchinson M.I."/>
            <person name="Powell A.J."/>
            <person name="Barry K."/>
            <person name="Miller A.N."/>
            <person name="Grigoriev I.V."/>
            <person name="Debuchy R."/>
            <person name="Gladieux P."/>
            <person name="Thoren M.H."/>
            <person name="Johannesson H."/>
        </authorList>
    </citation>
    <scope>NUCLEOTIDE SEQUENCE</scope>
    <source>
        <strain evidence="12">CBS 958.72</strain>
    </source>
</reference>
<keyword evidence="4" id="KW-0964">Secreted</keyword>
<comment type="similarity">
    <text evidence="3">Belongs to the RBT5 family.</text>
</comment>
<evidence type="ECO:0000313" key="12">
    <source>
        <dbReference type="EMBL" id="KAK3377096.1"/>
    </source>
</evidence>
<keyword evidence="5" id="KW-0325">Glycoprotein</keyword>
<sequence>MKESTNDLRRRSTMQPATSCSLFLSLFPVLFVLTPSLLASEVDFKGLPKCAWSDCFPFHSSAIGCGSLSKECFCDALAPVNCAGKNCTGGEWYEVEDWFNGQCGSPQNVTLQQLPQCSRSCIRQAIMPQFCQTQITRNCFCRLQDFFQGLTRCLVDGCDSTLAAANETLHDFYRETCIYSPSVDGNGAPGTGGAVADEVVPAPKDGDSSGSGGPVERLGLIIGLVTGFATIAGILISLIVWYAKHKRNAGEDTIFIKMVPEKVLDFLDPPPAYDK</sequence>
<keyword evidence="7" id="KW-1015">Disulfide bond</keyword>
<keyword evidence="13" id="KW-1185">Reference proteome</keyword>
<keyword evidence="10" id="KW-0812">Transmembrane</keyword>
<dbReference type="Proteomes" id="UP001287356">
    <property type="component" value="Unassembled WGS sequence"/>
</dbReference>
<protein>
    <recommendedName>
        <fullName evidence="11">CFEM domain-containing protein</fullName>
    </recommendedName>
</protein>
<dbReference type="Pfam" id="PF05730">
    <property type="entry name" value="CFEM"/>
    <property type="match status" value="1"/>
</dbReference>
<evidence type="ECO:0000256" key="10">
    <source>
        <dbReference type="SAM" id="Phobius"/>
    </source>
</evidence>
<keyword evidence="8" id="KW-0449">Lipoprotein</keyword>
<evidence type="ECO:0000256" key="9">
    <source>
        <dbReference type="SAM" id="MobiDB-lite"/>
    </source>
</evidence>
<name>A0AAE0NAT1_9PEZI</name>
<dbReference type="GO" id="GO:0098552">
    <property type="term" value="C:side of membrane"/>
    <property type="evidence" value="ECO:0007669"/>
    <property type="project" value="UniProtKB-KW"/>
</dbReference>
<gene>
    <name evidence="12" type="ORF">B0T24DRAFT_719327</name>
</gene>
<comment type="caution">
    <text evidence="12">The sequence shown here is derived from an EMBL/GenBank/DDBJ whole genome shotgun (WGS) entry which is preliminary data.</text>
</comment>
<accession>A0AAE0NAT1</accession>
<evidence type="ECO:0000256" key="4">
    <source>
        <dbReference type="ARBA" id="ARBA00022525"/>
    </source>
</evidence>
<comment type="subcellular location">
    <subcellularLocation>
        <location evidence="1">Membrane</location>
        <topology evidence="1">Lipid-anchor</topology>
        <topology evidence="1">GPI-anchor</topology>
    </subcellularLocation>
    <subcellularLocation>
        <location evidence="2">Secreted</location>
    </subcellularLocation>
</comment>
<evidence type="ECO:0000256" key="1">
    <source>
        <dbReference type="ARBA" id="ARBA00004589"/>
    </source>
</evidence>
<keyword evidence="10" id="KW-1133">Transmembrane helix</keyword>